<reference evidence="3" key="1">
    <citation type="submission" date="2017-01" db="EMBL/GenBank/DDBJ databases">
        <authorList>
            <person name="Wang Y."/>
            <person name="White M."/>
            <person name="Kvist S."/>
            <person name="Moncalvo J.-M."/>
        </authorList>
    </citation>
    <scope>NUCLEOTIDE SEQUENCE [LARGE SCALE GENOMIC DNA]</scope>
    <source>
        <strain evidence="3">ID-206-W2</strain>
    </source>
</reference>
<sequence length="85" mass="10224">MKVHYMAYFKRPQPDMKFNYERIQYLVQNEGSSVYVRLWEYDEKVNSDDLLGRFHSYYHDKPSPSSIPKPRKKKSASPNTIYLQS</sequence>
<protein>
    <submittedName>
        <fullName evidence="2">Uncharacterized protein</fullName>
    </submittedName>
</protein>
<comment type="caution">
    <text evidence="2">The sequence shown here is derived from an EMBL/GenBank/DDBJ whole genome shotgun (WGS) entry which is preliminary data.</text>
</comment>
<keyword evidence="3" id="KW-1185">Reference proteome</keyword>
<evidence type="ECO:0000313" key="2">
    <source>
        <dbReference type="EMBL" id="OMJ14509.1"/>
    </source>
</evidence>
<dbReference type="EMBL" id="LSSM01004619">
    <property type="protein sequence ID" value="OMJ14509.1"/>
    <property type="molecule type" value="Genomic_DNA"/>
</dbReference>
<organism evidence="2 3">
    <name type="scientific">Smittium culicis</name>
    <dbReference type="NCBI Taxonomy" id="133412"/>
    <lineage>
        <taxon>Eukaryota</taxon>
        <taxon>Fungi</taxon>
        <taxon>Fungi incertae sedis</taxon>
        <taxon>Zoopagomycota</taxon>
        <taxon>Kickxellomycotina</taxon>
        <taxon>Harpellomycetes</taxon>
        <taxon>Harpellales</taxon>
        <taxon>Legeriomycetaceae</taxon>
        <taxon>Smittium</taxon>
    </lineage>
</organism>
<gene>
    <name evidence="2" type="ORF">AYI69_g8576</name>
</gene>
<evidence type="ECO:0000313" key="3">
    <source>
        <dbReference type="Proteomes" id="UP000187429"/>
    </source>
</evidence>
<dbReference type="Proteomes" id="UP000187429">
    <property type="component" value="Unassembled WGS sequence"/>
</dbReference>
<accession>A0A1R1XIP7</accession>
<proteinExistence type="predicted"/>
<name>A0A1R1XIP7_9FUNG</name>
<feature type="region of interest" description="Disordered" evidence="1">
    <location>
        <begin position="60"/>
        <end position="85"/>
    </location>
</feature>
<dbReference type="AlphaFoldDB" id="A0A1R1XIP7"/>
<evidence type="ECO:0000256" key="1">
    <source>
        <dbReference type="SAM" id="MobiDB-lite"/>
    </source>
</evidence>